<dbReference type="Proteomes" id="UP001595075">
    <property type="component" value="Unassembled WGS sequence"/>
</dbReference>
<feature type="domain" description="Heterokaryon incompatibility" evidence="1">
    <location>
        <begin position="113"/>
        <end position="262"/>
    </location>
</feature>
<sequence>MIRNAPTRLMRQARARMSTQIPYVPLKETDDEIRLITIVPYVGKQSLVECSMETVSLKAVTPKYNKFLASTSTTGRKQVLEWEKLALLNDSDSMASDKHNRGHLSHRFAWGDYAALSYVWGHHSDVKSIKLNGEEKYVQRNLQEALRQLSSRAEFSGPYRLWIDALSINQHDSVEKATQIKRMRVIYGNARAVVAWLGPSDDDSGQAIDLIEQLCVAWSKGSGQELEERLRQDPEYLGLGNWQALHDLMLRQYWARLWIIQEIVLGSLSAVVYCGNRCVEWSRFCQAIGFLFEFLWTVKDGIRAREIQILYPHVSEITAWSTSSLHLVFRDLWKLSQNEAHGGDEYLSFGQLLDLAKFSESQDPRDKVYGLVGMMDPLVARNVIPDYSRLPAQVYADITRTYITVDGNLEAIREGNPWGPLKSPSWAADWTWPSRMRHGRVTANIWGPFWGPKGGPPSNQLGHPFRASGDVLMESKFSDDGQYLACRGFIVDEVDGLSARENGYFGWDSTTIHQPLSKKCMYQGSHSVVEALYKTLVLDRVSEGQRANEKHSVILTLPEQFEDAKRQFDSFSWKWLGNQEGYYFRWGEWRRANRQFEVFGQPLGDYFSDEIPIDASEYDYTEAYSCNNRTSQGRRFLTTMNGYMGWGPDNMYGGPTQQIQPGDKIVILFGCSTPIVIRPKGECYQVLGEAYIHGLMDGEGLAFLTTGQCHDQEFVFR</sequence>
<evidence type="ECO:0000313" key="2">
    <source>
        <dbReference type="EMBL" id="KAL2075087.1"/>
    </source>
</evidence>
<dbReference type="PANTHER" id="PTHR24148">
    <property type="entry name" value="ANKYRIN REPEAT DOMAIN-CONTAINING PROTEIN 39 HOMOLOG-RELATED"/>
    <property type="match status" value="1"/>
</dbReference>
<organism evidence="2 3">
    <name type="scientific">Oculimacula yallundae</name>
    <dbReference type="NCBI Taxonomy" id="86028"/>
    <lineage>
        <taxon>Eukaryota</taxon>
        <taxon>Fungi</taxon>
        <taxon>Dikarya</taxon>
        <taxon>Ascomycota</taxon>
        <taxon>Pezizomycotina</taxon>
        <taxon>Leotiomycetes</taxon>
        <taxon>Helotiales</taxon>
        <taxon>Ploettnerulaceae</taxon>
        <taxon>Oculimacula</taxon>
    </lineage>
</organism>
<dbReference type="EMBL" id="JAZHXI010000001">
    <property type="protein sequence ID" value="KAL2075087.1"/>
    <property type="molecule type" value="Genomic_DNA"/>
</dbReference>
<proteinExistence type="predicted"/>
<keyword evidence="3" id="KW-1185">Reference proteome</keyword>
<dbReference type="InterPro" id="IPR010730">
    <property type="entry name" value="HET"/>
</dbReference>
<name>A0ABR4CYW4_9HELO</name>
<evidence type="ECO:0000259" key="1">
    <source>
        <dbReference type="Pfam" id="PF06985"/>
    </source>
</evidence>
<protein>
    <recommendedName>
        <fullName evidence="1">Heterokaryon incompatibility domain-containing protein</fullName>
    </recommendedName>
</protein>
<dbReference type="InterPro" id="IPR052895">
    <property type="entry name" value="HetReg/Transcr_Mod"/>
</dbReference>
<reference evidence="2 3" key="1">
    <citation type="journal article" date="2024" name="Commun. Biol.">
        <title>Comparative genomic analysis of thermophilic fungi reveals convergent evolutionary adaptations and gene losses.</title>
        <authorList>
            <person name="Steindorff A.S."/>
            <person name="Aguilar-Pontes M.V."/>
            <person name="Robinson A.J."/>
            <person name="Andreopoulos B."/>
            <person name="LaButti K."/>
            <person name="Kuo A."/>
            <person name="Mondo S."/>
            <person name="Riley R."/>
            <person name="Otillar R."/>
            <person name="Haridas S."/>
            <person name="Lipzen A."/>
            <person name="Grimwood J."/>
            <person name="Schmutz J."/>
            <person name="Clum A."/>
            <person name="Reid I.D."/>
            <person name="Moisan M.C."/>
            <person name="Butler G."/>
            <person name="Nguyen T.T.M."/>
            <person name="Dewar K."/>
            <person name="Conant G."/>
            <person name="Drula E."/>
            <person name="Henrissat B."/>
            <person name="Hansel C."/>
            <person name="Singer S."/>
            <person name="Hutchinson M.I."/>
            <person name="de Vries R.P."/>
            <person name="Natvig D.O."/>
            <person name="Powell A.J."/>
            <person name="Tsang A."/>
            <person name="Grigoriev I.V."/>
        </authorList>
    </citation>
    <scope>NUCLEOTIDE SEQUENCE [LARGE SCALE GENOMIC DNA]</scope>
    <source>
        <strain evidence="2 3">CBS 494.80</strain>
    </source>
</reference>
<dbReference type="Pfam" id="PF26639">
    <property type="entry name" value="Het-6_barrel"/>
    <property type="match status" value="1"/>
</dbReference>
<dbReference type="PANTHER" id="PTHR24148:SF73">
    <property type="entry name" value="HET DOMAIN PROTEIN (AFU_ORTHOLOGUE AFUA_8G01020)"/>
    <property type="match status" value="1"/>
</dbReference>
<gene>
    <name evidence="2" type="ORF">VTL71DRAFT_29</name>
</gene>
<comment type="caution">
    <text evidence="2">The sequence shown here is derived from an EMBL/GenBank/DDBJ whole genome shotgun (WGS) entry which is preliminary data.</text>
</comment>
<dbReference type="Pfam" id="PF06985">
    <property type="entry name" value="HET"/>
    <property type="match status" value="1"/>
</dbReference>
<accession>A0ABR4CYW4</accession>
<evidence type="ECO:0000313" key="3">
    <source>
        <dbReference type="Proteomes" id="UP001595075"/>
    </source>
</evidence>